<feature type="transmembrane region" description="Helical" evidence="6">
    <location>
        <begin position="225"/>
        <end position="247"/>
    </location>
</feature>
<reference evidence="8 9" key="1">
    <citation type="submission" date="2011-08" db="EMBL/GenBank/DDBJ databases">
        <title>The Genome Sequence of Clostridium hathewayi WAL-18680.</title>
        <authorList>
            <consortium name="The Broad Institute Genome Sequencing Platform"/>
            <person name="Earl A."/>
            <person name="Ward D."/>
            <person name="Feldgarden M."/>
            <person name="Gevers D."/>
            <person name="Finegold S.M."/>
            <person name="Summanen P.H."/>
            <person name="Molitoris D.R."/>
            <person name="Song M."/>
            <person name="Daigneault M."/>
            <person name="Allen-Vercoe E."/>
            <person name="Young S.K."/>
            <person name="Zeng Q."/>
            <person name="Gargeya S."/>
            <person name="Fitzgerald M."/>
            <person name="Haas B."/>
            <person name="Abouelleil A."/>
            <person name="Alvarado L."/>
            <person name="Arachchi H.M."/>
            <person name="Berlin A."/>
            <person name="Brown A."/>
            <person name="Chapman S.B."/>
            <person name="Chen Z."/>
            <person name="Dunbar C."/>
            <person name="Freedman E."/>
            <person name="Gearin G."/>
            <person name="Gellesch M."/>
            <person name="Goldberg J."/>
            <person name="Griggs A."/>
            <person name="Gujja S."/>
            <person name="Heiman D."/>
            <person name="Howarth C."/>
            <person name="Larson L."/>
            <person name="Lui A."/>
            <person name="MacDonald P.J.P."/>
            <person name="Montmayeur A."/>
            <person name="Murphy C."/>
            <person name="Neiman D."/>
            <person name="Pearson M."/>
            <person name="Priest M."/>
            <person name="Roberts A."/>
            <person name="Saif S."/>
            <person name="Shea T."/>
            <person name="Shenoy N."/>
            <person name="Sisk P."/>
            <person name="Stolte C."/>
            <person name="Sykes S."/>
            <person name="Wortman J."/>
            <person name="Nusbaum C."/>
            <person name="Birren B."/>
        </authorList>
    </citation>
    <scope>NUCLEOTIDE SEQUENCE [LARGE SCALE GENOMIC DNA]</scope>
    <source>
        <strain evidence="8 9">WAL-18680</strain>
    </source>
</reference>
<evidence type="ECO:0000259" key="7">
    <source>
        <dbReference type="PROSITE" id="PS50850"/>
    </source>
</evidence>
<evidence type="ECO:0000313" key="8">
    <source>
        <dbReference type="EMBL" id="EHI60026.1"/>
    </source>
</evidence>
<feature type="transmembrane region" description="Helical" evidence="6">
    <location>
        <begin position="253"/>
        <end position="272"/>
    </location>
</feature>
<dbReference type="RefSeq" id="WP_006779949.1">
    <property type="nucleotide sequence ID" value="NZ_CP040506.1"/>
</dbReference>
<feature type="transmembrane region" description="Helical" evidence="6">
    <location>
        <begin position="104"/>
        <end position="122"/>
    </location>
</feature>
<dbReference type="EMBL" id="ADLN01000037">
    <property type="protein sequence ID" value="EHI60026.1"/>
    <property type="molecule type" value="Genomic_DNA"/>
</dbReference>
<feature type="transmembrane region" description="Helical" evidence="6">
    <location>
        <begin position="293"/>
        <end position="311"/>
    </location>
</feature>
<dbReference type="HOGENOM" id="CLU_043790_0_0_9"/>
<comment type="subcellular location">
    <subcellularLocation>
        <location evidence="1">Cell membrane</location>
        <topology evidence="1">Multi-pass membrane protein</topology>
    </subcellularLocation>
</comment>
<keyword evidence="5 6" id="KW-0472">Membrane</keyword>
<feature type="transmembrane region" description="Helical" evidence="6">
    <location>
        <begin position="175"/>
        <end position="195"/>
    </location>
</feature>
<dbReference type="PATRIC" id="fig|742737.3.peg.1995"/>
<evidence type="ECO:0000256" key="3">
    <source>
        <dbReference type="ARBA" id="ARBA00022692"/>
    </source>
</evidence>
<keyword evidence="4 6" id="KW-1133">Transmembrane helix</keyword>
<evidence type="ECO:0000256" key="4">
    <source>
        <dbReference type="ARBA" id="ARBA00022989"/>
    </source>
</evidence>
<feature type="transmembrane region" description="Helical" evidence="6">
    <location>
        <begin position="80"/>
        <end position="98"/>
    </location>
</feature>
<dbReference type="InterPro" id="IPR020846">
    <property type="entry name" value="MFS_dom"/>
</dbReference>
<keyword evidence="3 6" id="KW-0812">Transmembrane</keyword>
<dbReference type="GO" id="GO:0005886">
    <property type="term" value="C:plasma membrane"/>
    <property type="evidence" value="ECO:0007669"/>
    <property type="project" value="UniProtKB-SubCell"/>
</dbReference>
<evidence type="ECO:0000256" key="5">
    <source>
        <dbReference type="ARBA" id="ARBA00023136"/>
    </source>
</evidence>
<organism evidence="8 9">
    <name type="scientific">Hungatella hathewayi WAL-18680</name>
    <dbReference type="NCBI Taxonomy" id="742737"/>
    <lineage>
        <taxon>Bacteria</taxon>
        <taxon>Bacillati</taxon>
        <taxon>Bacillota</taxon>
        <taxon>Clostridia</taxon>
        <taxon>Lachnospirales</taxon>
        <taxon>Lachnospiraceae</taxon>
        <taxon>Hungatella</taxon>
    </lineage>
</organism>
<feature type="transmembrane region" description="Helical" evidence="6">
    <location>
        <begin position="143"/>
        <end position="163"/>
    </location>
</feature>
<dbReference type="PROSITE" id="PS50850">
    <property type="entry name" value="MFS"/>
    <property type="match status" value="1"/>
</dbReference>
<dbReference type="Gene3D" id="1.20.1250.20">
    <property type="entry name" value="MFS general substrate transporter like domains"/>
    <property type="match status" value="2"/>
</dbReference>
<dbReference type="GO" id="GO:0022857">
    <property type="term" value="F:transmembrane transporter activity"/>
    <property type="evidence" value="ECO:0007669"/>
    <property type="project" value="InterPro"/>
</dbReference>
<evidence type="ECO:0000256" key="2">
    <source>
        <dbReference type="ARBA" id="ARBA00022448"/>
    </source>
</evidence>
<dbReference type="Pfam" id="PF07690">
    <property type="entry name" value="MFS_1"/>
    <property type="match status" value="1"/>
</dbReference>
<dbReference type="InterPro" id="IPR011701">
    <property type="entry name" value="MFS"/>
</dbReference>
<comment type="caution">
    <text evidence="8">The sequence shown here is derived from an EMBL/GenBank/DDBJ whole genome shotgun (WGS) entry which is preliminary data.</text>
</comment>
<protein>
    <recommendedName>
        <fullName evidence="7">Major facilitator superfamily (MFS) profile domain-containing protein</fullName>
    </recommendedName>
</protein>
<dbReference type="AlphaFoldDB" id="G5IEP2"/>
<gene>
    <name evidence="8" type="ORF">HMPREF9473_01969</name>
</gene>
<dbReference type="Proteomes" id="UP000005384">
    <property type="component" value="Unassembled WGS sequence"/>
</dbReference>
<feature type="transmembrane region" description="Helical" evidence="6">
    <location>
        <begin position="317"/>
        <end position="336"/>
    </location>
</feature>
<feature type="transmembrane region" description="Helical" evidence="6">
    <location>
        <begin position="385"/>
        <end position="408"/>
    </location>
</feature>
<evidence type="ECO:0000256" key="6">
    <source>
        <dbReference type="SAM" id="Phobius"/>
    </source>
</evidence>
<feature type="transmembrane region" description="Helical" evidence="6">
    <location>
        <begin position="14"/>
        <end position="34"/>
    </location>
</feature>
<keyword evidence="9" id="KW-1185">Reference proteome</keyword>
<feature type="transmembrane region" description="Helical" evidence="6">
    <location>
        <begin position="54"/>
        <end position="73"/>
    </location>
</feature>
<feature type="domain" description="Major facilitator superfamily (MFS) profile" evidence="7">
    <location>
        <begin position="14"/>
        <end position="413"/>
    </location>
</feature>
<feature type="transmembrane region" description="Helical" evidence="6">
    <location>
        <begin position="348"/>
        <end position="365"/>
    </location>
</feature>
<keyword evidence="2" id="KW-0813">Transport</keyword>
<dbReference type="SUPFAM" id="SSF103473">
    <property type="entry name" value="MFS general substrate transporter"/>
    <property type="match status" value="1"/>
</dbReference>
<dbReference type="CDD" id="cd06174">
    <property type="entry name" value="MFS"/>
    <property type="match status" value="1"/>
</dbReference>
<name>G5IEP2_9FIRM</name>
<dbReference type="InterPro" id="IPR036259">
    <property type="entry name" value="MFS_trans_sf"/>
</dbReference>
<evidence type="ECO:0000313" key="9">
    <source>
        <dbReference type="Proteomes" id="UP000005384"/>
    </source>
</evidence>
<accession>G5IEP2</accession>
<evidence type="ECO:0000256" key="1">
    <source>
        <dbReference type="ARBA" id="ARBA00004651"/>
    </source>
</evidence>
<sequence>METKKKQSSIADRILPAILMGAALSVGGILYVPYTFYVPFQTVFGLTNTQIGTLTAAYASLAVPGYLVGGVLGDKFNAKILTVIAVISTSLLSLWMATIPGYKTLLLIYFIMSFTLGLLLWTSQTKCVRLLGSNEEQGRLNGIAGMTDSILSVVVFTGFATFLGDRLATKMGMRALLIFFGLLFLAVGIAIIFFYDFKKYEKLYGTETDDKVDFKMVVKVIKMPAVWIMASMSFGAYVASTALKYINPFLSEYFLMPVAMVSIFGAVVQYAIPIVATPIGGFLRDKQGASTTVIIKTMIPSIALIAVFMFIPKGPQYLIPATIVALVLFAIYRTANNFYYTTLTEMDVPLNYVGTLIGVAFMLGYSSDLFLPAFLGHLLDKYGLYGYYATFGIAILGIVMYIIAALVLNSQAKKLRARKAAEAAK</sequence>
<proteinExistence type="predicted"/>